<dbReference type="EMBL" id="HE650821">
    <property type="protein sequence ID" value="CCF55506.1"/>
    <property type="molecule type" value="Genomic_DNA"/>
</dbReference>
<accession>H2AMA6</accession>
<reference evidence="1 2" key="1">
    <citation type="journal article" date="2011" name="Proc. Natl. Acad. Sci. U.S.A.">
        <title>Evolutionary erosion of yeast sex chromosomes by mating-type switching accidents.</title>
        <authorList>
            <person name="Gordon J.L."/>
            <person name="Armisen D."/>
            <person name="Proux-Wera E."/>
            <person name="Oheigeartaigh S.S."/>
            <person name="Byrne K.P."/>
            <person name="Wolfe K.H."/>
        </authorList>
    </citation>
    <scope>NUCLEOTIDE SEQUENCE [LARGE SCALE GENOMIC DNA]</scope>
    <source>
        <strain evidence="2">ATCC 22294 / BCRC 22015 / CBS 2517 / CECT 1963 / NBRC 1671 / NRRL Y-8276</strain>
    </source>
</reference>
<evidence type="ECO:0000313" key="1">
    <source>
        <dbReference type="EMBL" id="CCF55506.1"/>
    </source>
</evidence>
<evidence type="ECO:0000313" key="2">
    <source>
        <dbReference type="Proteomes" id="UP000005220"/>
    </source>
</evidence>
<dbReference type="CDD" id="cd19611">
    <property type="entry name" value="Ctf13_LRR_LRR-insertion"/>
    <property type="match status" value="1"/>
</dbReference>
<dbReference type="FunCoup" id="H2AMA6">
    <property type="interactions" value="122"/>
</dbReference>
<name>H2AMA6_KAZAF</name>
<dbReference type="KEGG" id="kaf:KAFR_0A00680"/>
<dbReference type="OrthoDB" id="4032425at2759"/>
<proteinExistence type="predicted"/>
<dbReference type="GO" id="GO:0051382">
    <property type="term" value="P:kinetochore assembly"/>
    <property type="evidence" value="ECO:0007669"/>
    <property type="project" value="EnsemblFungi"/>
</dbReference>
<dbReference type="InParanoid" id="H2AMA6"/>
<keyword evidence="2" id="KW-1185">Reference proteome</keyword>
<dbReference type="eggNOG" id="ENOG502QRJV">
    <property type="taxonomic scope" value="Eukaryota"/>
</dbReference>
<dbReference type="SUPFAM" id="SSF52058">
    <property type="entry name" value="L domain-like"/>
    <property type="match status" value="1"/>
</dbReference>
<dbReference type="GO" id="GO:0000921">
    <property type="term" value="P:septin ring assembly"/>
    <property type="evidence" value="ECO:0007669"/>
    <property type="project" value="EnsemblFungi"/>
</dbReference>
<protein>
    <submittedName>
        <fullName evidence="1">Uncharacterized protein</fullName>
    </submittedName>
</protein>
<dbReference type="Proteomes" id="UP000005220">
    <property type="component" value="Chromosome 1"/>
</dbReference>
<dbReference type="GO" id="GO:0000776">
    <property type="term" value="C:kinetochore"/>
    <property type="evidence" value="ECO:0007669"/>
    <property type="project" value="EnsemblFungi"/>
</dbReference>
<dbReference type="HOGENOM" id="CLU_046445_0_0_1"/>
<organism evidence="1 2">
    <name type="scientific">Kazachstania africana (strain ATCC 22294 / BCRC 22015 / CBS 2517 / CECT 1963 / NBRC 1671 / NRRL Y-8276)</name>
    <name type="common">Yeast</name>
    <name type="synonym">Kluyveromyces africanus</name>
    <dbReference type="NCBI Taxonomy" id="1071382"/>
    <lineage>
        <taxon>Eukaryota</taxon>
        <taxon>Fungi</taxon>
        <taxon>Dikarya</taxon>
        <taxon>Ascomycota</taxon>
        <taxon>Saccharomycotina</taxon>
        <taxon>Saccharomycetes</taxon>
        <taxon>Saccharomycetales</taxon>
        <taxon>Saccharomycetaceae</taxon>
        <taxon>Kazachstania</taxon>
    </lineage>
</organism>
<gene>
    <name evidence="1" type="primary">KAFR0A00680</name>
    <name evidence="1" type="ORF">KAFR_0A00680</name>
</gene>
<dbReference type="GO" id="GO:0008301">
    <property type="term" value="F:DNA binding, bending"/>
    <property type="evidence" value="ECO:0007669"/>
    <property type="project" value="EnsemblFungi"/>
</dbReference>
<dbReference type="GeneID" id="13886122"/>
<dbReference type="STRING" id="1071382.H2AMA6"/>
<dbReference type="AlphaFoldDB" id="H2AMA6"/>
<sequence>MNVVRFLQLPVDIRRHIYYHVDGSFTSLSPSSLESLYKLNTIDLPPLKRNKASKHDKLLLKRLYPIFAEYIEMFEYDPEMIRLWLEYSLWLRYDAIVLDNLRVNHAYEGSLLGPLDWIYLNDKLRLGYFDSRDLFQVWYTLKEYNMWVVEGDTVGEYNTDIYYYKLSLDHVDKNNLGHLLEVFQKKKLLNSIHEILLSQDQSDSKESSIDVASSPSLSRASSFSNIDSFNVSSTTLTKKSVKESKITLSDKTIMQAVQSLSSMKSLRKLYSRGGYLFETFINGHGLRERPGKSINYLVKRRIRELELLQIRDVTSYGIADFTKWDNLRKLSLINIDFIDLTKLVLPQKCVTLVIRNAEEIKWWDIVERIESNIKNLEYITTCSNYQDQCIPFANCKHVKIERLNKDKLSEDLTIYCLVETWKSLQSLNFLQLQNVSRFTTDKICIAETLYNDDRIKLFQCNDLEKITLI</sequence>
<dbReference type="GO" id="GO:0031518">
    <property type="term" value="C:CBF3 complex"/>
    <property type="evidence" value="ECO:0007669"/>
    <property type="project" value="EnsemblFungi"/>
</dbReference>
<dbReference type="RefSeq" id="XP_003954641.1">
    <property type="nucleotide sequence ID" value="XM_003954592.1"/>
</dbReference>